<organism evidence="6 7">
    <name type="scientific">Chiloscyllium punctatum</name>
    <name type="common">Brownbanded bambooshark</name>
    <name type="synonym">Hemiscyllium punctatum</name>
    <dbReference type="NCBI Taxonomy" id="137246"/>
    <lineage>
        <taxon>Eukaryota</taxon>
        <taxon>Metazoa</taxon>
        <taxon>Chordata</taxon>
        <taxon>Craniata</taxon>
        <taxon>Vertebrata</taxon>
        <taxon>Chondrichthyes</taxon>
        <taxon>Elasmobranchii</taxon>
        <taxon>Galeomorphii</taxon>
        <taxon>Galeoidea</taxon>
        <taxon>Orectolobiformes</taxon>
        <taxon>Hemiscylliidae</taxon>
        <taxon>Chiloscyllium</taxon>
    </lineage>
</organism>
<protein>
    <submittedName>
        <fullName evidence="6">Uncharacterized protein</fullName>
    </submittedName>
</protein>
<proteinExistence type="predicted"/>
<evidence type="ECO:0000256" key="4">
    <source>
        <dbReference type="ARBA" id="ARBA00023136"/>
    </source>
</evidence>
<keyword evidence="3 5" id="KW-1133">Transmembrane helix</keyword>
<dbReference type="Proteomes" id="UP000287033">
    <property type="component" value="Unassembled WGS sequence"/>
</dbReference>
<keyword evidence="7" id="KW-1185">Reference proteome</keyword>
<feature type="transmembrane region" description="Helical" evidence="5">
    <location>
        <begin position="58"/>
        <end position="77"/>
    </location>
</feature>
<reference evidence="6 7" key="1">
    <citation type="journal article" date="2018" name="Nat. Ecol. Evol.">
        <title>Shark genomes provide insights into elasmobranch evolution and the origin of vertebrates.</title>
        <authorList>
            <person name="Hara Y"/>
            <person name="Yamaguchi K"/>
            <person name="Onimaru K"/>
            <person name="Kadota M"/>
            <person name="Koyanagi M"/>
            <person name="Keeley SD"/>
            <person name="Tatsumi K"/>
            <person name="Tanaka K"/>
            <person name="Motone F"/>
            <person name="Kageyama Y"/>
            <person name="Nozu R"/>
            <person name="Adachi N"/>
            <person name="Nishimura O"/>
            <person name="Nakagawa R"/>
            <person name="Tanegashima C"/>
            <person name="Kiyatake I"/>
            <person name="Matsumoto R"/>
            <person name="Murakumo K"/>
            <person name="Nishida K"/>
            <person name="Terakita A"/>
            <person name="Kuratani S"/>
            <person name="Sato K"/>
            <person name="Hyodo S Kuraku.S."/>
        </authorList>
    </citation>
    <scope>NUCLEOTIDE SEQUENCE [LARGE SCALE GENOMIC DNA]</scope>
</reference>
<accession>A0A401SQE7</accession>
<dbReference type="OrthoDB" id="430300at2759"/>
<evidence type="ECO:0000256" key="5">
    <source>
        <dbReference type="SAM" id="Phobius"/>
    </source>
</evidence>
<dbReference type="EMBL" id="BEZZ01000447">
    <property type="protein sequence ID" value="GCC32602.1"/>
    <property type="molecule type" value="Genomic_DNA"/>
</dbReference>
<dbReference type="PANTHER" id="PTHR23507">
    <property type="entry name" value="ZGC:174356"/>
    <property type="match status" value="1"/>
</dbReference>
<evidence type="ECO:0000313" key="6">
    <source>
        <dbReference type="EMBL" id="GCC32602.1"/>
    </source>
</evidence>
<name>A0A401SQE7_CHIPU</name>
<dbReference type="AlphaFoldDB" id="A0A401SQE7"/>
<evidence type="ECO:0000256" key="2">
    <source>
        <dbReference type="ARBA" id="ARBA00022692"/>
    </source>
</evidence>
<evidence type="ECO:0000313" key="7">
    <source>
        <dbReference type="Proteomes" id="UP000287033"/>
    </source>
</evidence>
<comment type="caution">
    <text evidence="6">The sequence shown here is derived from an EMBL/GenBank/DDBJ whole genome shotgun (WGS) entry which is preliminary data.</text>
</comment>
<dbReference type="GO" id="GO:0022857">
    <property type="term" value="F:transmembrane transporter activity"/>
    <property type="evidence" value="ECO:0007669"/>
    <property type="project" value="TreeGrafter"/>
</dbReference>
<dbReference type="PANTHER" id="PTHR23507:SF3">
    <property type="entry name" value="THYMIC STROMAL COTRANSPORTER HOMOLOG"/>
    <property type="match status" value="1"/>
</dbReference>
<dbReference type="STRING" id="137246.A0A401SQE7"/>
<evidence type="ECO:0000256" key="3">
    <source>
        <dbReference type="ARBA" id="ARBA00022989"/>
    </source>
</evidence>
<evidence type="ECO:0000256" key="1">
    <source>
        <dbReference type="ARBA" id="ARBA00004141"/>
    </source>
</evidence>
<keyword evidence="4 5" id="KW-0472">Membrane</keyword>
<dbReference type="GO" id="GO:0016020">
    <property type="term" value="C:membrane"/>
    <property type="evidence" value="ECO:0007669"/>
    <property type="project" value="UniProtKB-SubCell"/>
</dbReference>
<keyword evidence="2 5" id="KW-0812">Transmembrane</keyword>
<gene>
    <name evidence="6" type="ORF">chiPu_0011065</name>
</gene>
<sequence length="144" mass="15776">MGMCRKFLSFVEVLVGLHQIAGAFYDTALLMLVQERSGSNSTTTGSRDQQQGAISQFYVIYIPLLKVSSLPITYFLACQGDKKDRKITIWVPLVGYLVSRSLLLFDLPLQVMFATALLNDLSGDSAAFRAGVMAIASDTSSRVK</sequence>
<comment type="subcellular location">
    <subcellularLocation>
        <location evidence="1">Membrane</location>
        <topology evidence="1">Multi-pass membrane protein</topology>
    </subcellularLocation>
</comment>